<evidence type="ECO:0000313" key="1">
    <source>
        <dbReference type="Proteomes" id="UP000887579"/>
    </source>
</evidence>
<reference evidence="2" key="1">
    <citation type="submission" date="2022-11" db="UniProtKB">
        <authorList>
            <consortium name="WormBaseParasite"/>
        </authorList>
    </citation>
    <scope>IDENTIFICATION</scope>
</reference>
<protein>
    <submittedName>
        <fullName evidence="2">Amino acid transporter transmembrane domain-containing protein</fullName>
    </submittedName>
</protein>
<proteinExistence type="predicted"/>
<sequence length="102" mass="11294">MSYFAMAMIDCIVGMSAERYFVDENLKTGRPIIPSLIFSILSGTSFAYLLFGIIAVQFDSVRDLLILTPNQAETFLGEHLKGSLEKINPASILIIRPDIPVN</sequence>
<dbReference type="Proteomes" id="UP000887579">
    <property type="component" value="Unplaced"/>
</dbReference>
<name>A0AC34GGT7_9BILA</name>
<accession>A0AC34GGT7</accession>
<evidence type="ECO:0000313" key="2">
    <source>
        <dbReference type="WBParaSite" id="ES5_v2.g28942.t1"/>
    </source>
</evidence>
<dbReference type="WBParaSite" id="ES5_v2.g28942.t1">
    <property type="protein sequence ID" value="ES5_v2.g28942.t1"/>
    <property type="gene ID" value="ES5_v2.g28942"/>
</dbReference>
<organism evidence="1 2">
    <name type="scientific">Panagrolaimus sp. ES5</name>
    <dbReference type="NCBI Taxonomy" id="591445"/>
    <lineage>
        <taxon>Eukaryota</taxon>
        <taxon>Metazoa</taxon>
        <taxon>Ecdysozoa</taxon>
        <taxon>Nematoda</taxon>
        <taxon>Chromadorea</taxon>
        <taxon>Rhabditida</taxon>
        <taxon>Tylenchina</taxon>
        <taxon>Panagrolaimomorpha</taxon>
        <taxon>Panagrolaimoidea</taxon>
        <taxon>Panagrolaimidae</taxon>
        <taxon>Panagrolaimus</taxon>
    </lineage>
</organism>